<accession>A0A915CIH8</accession>
<dbReference type="WBParaSite" id="PgR233X_g003_t04">
    <property type="protein sequence ID" value="PgR233X_g003_t04"/>
    <property type="gene ID" value="PgR233X_g003"/>
</dbReference>
<dbReference type="WBParaSite" id="PgR233X_g003_t03">
    <property type="protein sequence ID" value="PgR233X_g003_t03"/>
    <property type="gene ID" value="PgR233X_g003"/>
</dbReference>
<evidence type="ECO:0000313" key="3">
    <source>
        <dbReference type="WBParaSite" id="PgR233X_g003_t02"/>
    </source>
</evidence>
<evidence type="ECO:0000313" key="5">
    <source>
        <dbReference type="WBParaSite" id="PgR233X_g003_t04"/>
    </source>
</evidence>
<reference evidence="3 4" key="1">
    <citation type="submission" date="2022-11" db="UniProtKB">
        <authorList>
            <consortium name="WormBaseParasite"/>
        </authorList>
    </citation>
    <scope>IDENTIFICATION</scope>
</reference>
<organism evidence="2 5">
    <name type="scientific">Parascaris univalens</name>
    <name type="common">Nematode worm</name>
    <dbReference type="NCBI Taxonomy" id="6257"/>
    <lineage>
        <taxon>Eukaryota</taxon>
        <taxon>Metazoa</taxon>
        <taxon>Ecdysozoa</taxon>
        <taxon>Nematoda</taxon>
        <taxon>Chromadorea</taxon>
        <taxon>Rhabditida</taxon>
        <taxon>Spirurina</taxon>
        <taxon>Ascaridomorpha</taxon>
        <taxon>Ascaridoidea</taxon>
        <taxon>Ascarididae</taxon>
        <taxon>Parascaris</taxon>
    </lineage>
</organism>
<dbReference type="PROSITE" id="PS50076">
    <property type="entry name" value="DNAJ_2"/>
    <property type="match status" value="1"/>
</dbReference>
<sequence length="416" mass="48601">MILTLRCAHLHGWPVDVFGYSFHPLPSISAASVHRFAANHKKLADHNQQLQNAYKIMGVEENVTVEQLKDRFVTLAKEYHPDTAKDSKGNATKFNEVRNAYRFIVKHTQLVEKHAELNEFCEEVACDIRHTTPQHRQYLEYEGVGVGNPFQRQRQYQQHRMAKATENAYEYLFDKRIKELEKEFKCDSKTSLNVTREQAFFAKKQKTTNAVERLVEDMILQSMKRGDFNNLKGMGKPLKIDESNPYIDVIEYKLNKILINNGFAPPWIMKEMELRAEITSLRNEARYEYARYLLCKEKDFKGQFSIESVERRWNAAVKRIEKSIVDINKRIQDYNLIAPSLSRQFFNLSLKVELDKAIAEVSDESGDRSHWIGKARSSIRTFLSNQQTNDESLLSQFIKGLIALKNLWMSLYLEQF</sequence>
<dbReference type="PANTHER" id="PTHR39158:SF1">
    <property type="entry name" value="DNAJ HOMOLOG SUBFAMILY C MEMBER 28"/>
    <property type="match status" value="1"/>
</dbReference>
<dbReference type="AlphaFoldDB" id="A0A915CIH8"/>
<protein>
    <submittedName>
        <fullName evidence="3 4">J domain-containing protein</fullName>
    </submittedName>
</protein>
<dbReference type="InterPro" id="IPR001623">
    <property type="entry name" value="DnaJ_domain"/>
</dbReference>
<dbReference type="Pfam" id="PF00226">
    <property type="entry name" value="DnaJ"/>
    <property type="match status" value="1"/>
</dbReference>
<dbReference type="PANTHER" id="PTHR39158">
    <property type="entry name" value="OS08G0560600 PROTEIN"/>
    <property type="match status" value="1"/>
</dbReference>
<dbReference type="SUPFAM" id="SSF46565">
    <property type="entry name" value="Chaperone J-domain"/>
    <property type="match status" value="1"/>
</dbReference>
<dbReference type="Proteomes" id="UP000887569">
    <property type="component" value="Unplaced"/>
</dbReference>
<dbReference type="Gene3D" id="1.10.287.110">
    <property type="entry name" value="DnaJ domain"/>
    <property type="match status" value="1"/>
</dbReference>
<dbReference type="InterPro" id="IPR052573">
    <property type="entry name" value="DnaJ_C_subfamily_28"/>
</dbReference>
<dbReference type="CDD" id="cd06257">
    <property type="entry name" value="DnaJ"/>
    <property type="match status" value="1"/>
</dbReference>
<dbReference type="SMART" id="SM00271">
    <property type="entry name" value="DnaJ"/>
    <property type="match status" value="1"/>
</dbReference>
<proteinExistence type="predicted"/>
<dbReference type="PRINTS" id="PR00625">
    <property type="entry name" value="JDOMAIN"/>
</dbReference>
<dbReference type="InterPro" id="IPR018961">
    <property type="entry name" value="DnaJ_homolog_subfam-C_membr-28"/>
</dbReference>
<keyword evidence="2" id="KW-1185">Reference proteome</keyword>
<feature type="domain" description="J" evidence="1">
    <location>
        <begin position="52"/>
        <end position="121"/>
    </location>
</feature>
<evidence type="ECO:0000313" key="2">
    <source>
        <dbReference type="Proteomes" id="UP000887569"/>
    </source>
</evidence>
<dbReference type="WBParaSite" id="PgR233X_g003_t02">
    <property type="protein sequence ID" value="PgR233X_g003_t02"/>
    <property type="gene ID" value="PgR233X_g003"/>
</dbReference>
<dbReference type="InterPro" id="IPR036869">
    <property type="entry name" value="J_dom_sf"/>
</dbReference>
<evidence type="ECO:0000313" key="4">
    <source>
        <dbReference type="WBParaSite" id="PgR233X_g003_t03"/>
    </source>
</evidence>
<evidence type="ECO:0000259" key="1">
    <source>
        <dbReference type="PROSITE" id="PS50076"/>
    </source>
</evidence>
<name>A0A915CIH8_PARUN</name>
<dbReference type="Pfam" id="PF09350">
    <property type="entry name" value="DJC28_CD"/>
    <property type="match status" value="1"/>
</dbReference>